<sequence>MSQYLLIERIKVQNANAASGFTWGFPAITNFLGFSHNLCRKLTEDSSLNSLSLGGCAVIAHSSHSNTFEVENGLLFSQHRGTSYLDTTNPADTYKSPSIIEEAKMNMTVSLLIPVEGYLGGLQELLKEFIKNACQIQRLAGGTVLSVANVDIIDLAKDEQLKSIRRKLLPGFILQNRSSYLAEHFSMLKESNPKAELLDAWFDFIALKQVARPACELLDRHLADQAEKSEPLSLLNDIWLEHKSQPYQQENLPNELITYFAEQQECIDPKILMQWQNYLEPNEKTSANWEYAKKPQSGYLVPIMTGYKAITDVYPAGEIDGARDSETDLCFVEAVHSIGEWQSVHRLKKLEQWQTSVWRYAPYEKDWYMCQQGVVTENQALPTESSSDEVYY</sequence>
<dbReference type="CDD" id="cd09736">
    <property type="entry name" value="Csy2_I-F"/>
    <property type="match status" value="1"/>
</dbReference>
<protein>
    <submittedName>
        <fullName evidence="1">CRISPR-associated protein Csy2</fullName>
    </submittedName>
</protein>
<name>A0A1A8T9B9_9GAMM</name>
<evidence type="ECO:0000313" key="2">
    <source>
        <dbReference type="Proteomes" id="UP000092544"/>
    </source>
</evidence>
<gene>
    <name evidence="1" type="primary">csy2</name>
    <name evidence="1" type="ORF">MSP8886_01082</name>
</gene>
<dbReference type="AlphaFoldDB" id="A0A1A8T9B9"/>
<dbReference type="RefSeq" id="WP_067013516.1">
    <property type="nucleotide sequence ID" value="NZ_FLOB01000002.1"/>
</dbReference>
<keyword evidence="2" id="KW-1185">Reference proteome</keyword>
<dbReference type="InterPro" id="IPR013398">
    <property type="entry name" value="CRISPR-assoc_prot_Csy2"/>
</dbReference>
<dbReference type="EMBL" id="FLOB01000002">
    <property type="protein sequence ID" value="SBS28180.1"/>
    <property type="molecule type" value="Genomic_DNA"/>
</dbReference>
<proteinExistence type="predicted"/>
<organism evidence="1 2">
    <name type="scientific">Marinomonas spartinae</name>
    <dbReference type="NCBI Taxonomy" id="1792290"/>
    <lineage>
        <taxon>Bacteria</taxon>
        <taxon>Pseudomonadati</taxon>
        <taxon>Pseudomonadota</taxon>
        <taxon>Gammaproteobacteria</taxon>
        <taxon>Oceanospirillales</taxon>
        <taxon>Oceanospirillaceae</taxon>
        <taxon>Marinomonas</taxon>
    </lineage>
</organism>
<dbReference type="Proteomes" id="UP000092544">
    <property type="component" value="Unassembled WGS sequence"/>
</dbReference>
<dbReference type="NCBIfam" id="TIGR02565">
    <property type="entry name" value="cas_Csy2"/>
    <property type="match status" value="1"/>
</dbReference>
<reference evidence="1 2" key="1">
    <citation type="submission" date="2016-06" db="EMBL/GenBank/DDBJ databases">
        <authorList>
            <person name="Kjaerup R.B."/>
            <person name="Dalgaard T.S."/>
            <person name="Juul-Madsen H.R."/>
        </authorList>
    </citation>
    <scope>NUCLEOTIDE SEQUENCE [LARGE SCALE GENOMIC DNA]</scope>
    <source>
        <strain evidence="1 2">CECT 8886</strain>
    </source>
</reference>
<dbReference type="STRING" id="1792290.MSP8886_01082"/>
<accession>A0A1A8T9B9</accession>
<evidence type="ECO:0000313" key="1">
    <source>
        <dbReference type="EMBL" id="SBS28180.1"/>
    </source>
</evidence>
<dbReference type="OrthoDB" id="1550641at2"/>
<dbReference type="Pfam" id="PF09614">
    <property type="entry name" value="Cas_Csy2"/>
    <property type="match status" value="1"/>
</dbReference>